<name>A0A8X6YS39_9ARAC</name>
<organism evidence="1 2">
    <name type="scientific">Trichonephila inaurata madagascariensis</name>
    <dbReference type="NCBI Taxonomy" id="2747483"/>
    <lineage>
        <taxon>Eukaryota</taxon>
        <taxon>Metazoa</taxon>
        <taxon>Ecdysozoa</taxon>
        <taxon>Arthropoda</taxon>
        <taxon>Chelicerata</taxon>
        <taxon>Arachnida</taxon>
        <taxon>Araneae</taxon>
        <taxon>Araneomorphae</taxon>
        <taxon>Entelegynae</taxon>
        <taxon>Araneoidea</taxon>
        <taxon>Nephilidae</taxon>
        <taxon>Trichonephila</taxon>
        <taxon>Trichonephila inaurata</taxon>
    </lineage>
</organism>
<dbReference type="EMBL" id="BMAV01022241">
    <property type="protein sequence ID" value="GFY76947.1"/>
    <property type="molecule type" value="Genomic_DNA"/>
</dbReference>
<keyword evidence="2" id="KW-1185">Reference proteome</keyword>
<dbReference type="Proteomes" id="UP000886998">
    <property type="component" value="Unassembled WGS sequence"/>
</dbReference>
<feature type="non-terminal residue" evidence="1">
    <location>
        <position position="1"/>
    </location>
</feature>
<reference evidence="1" key="1">
    <citation type="submission" date="2020-08" db="EMBL/GenBank/DDBJ databases">
        <title>Multicomponent nature underlies the extraordinary mechanical properties of spider dragline silk.</title>
        <authorList>
            <person name="Kono N."/>
            <person name="Nakamura H."/>
            <person name="Mori M."/>
            <person name="Yoshida Y."/>
            <person name="Ohtoshi R."/>
            <person name="Malay A.D."/>
            <person name="Moran D.A.P."/>
            <person name="Tomita M."/>
            <person name="Numata K."/>
            <person name="Arakawa K."/>
        </authorList>
    </citation>
    <scope>NUCLEOTIDE SEQUENCE</scope>
</reference>
<evidence type="ECO:0000313" key="1">
    <source>
        <dbReference type="EMBL" id="GFY76947.1"/>
    </source>
</evidence>
<proteinExistence type="predicted"/>
<dbReference type="AlphaFoldDB" id="A0A8X6YS39"/>
<sequence length="407" mass="46839">RNASVAENLPDRNASIAEKITNVLEQHLKRYILKVDGTSCALKLKDKEKINEWRIYFKETLTGTVATLDERLTHLIKDIRSWEVVADGTVAVSDEEIQIPTLLQDLFASTLVEQASEISASMASIKFPMVEKNIPGQSSLEDFQMKLILNIQLWKEFYSKKIKVFLIEMEEHLKKILSGALAENEEEFSRENEEESSRENGKVVLVLQSKKPFSKTTMVEMEPNDIVENFWKRFVDKYFVGKASSANTESSTRLNKDSESEAINFVYRYAEWKYTVNDLLTKDIQRFVSEFVKSTTAGNDESGKTFSSSVLISVEHFDELWRKIEEESSRPEKEIESEVGEIIELADSNEQRAIAKVLREEALESCKSFMRSQREAMLESIKKQKKSVLTKGFTCENLRKYRSNEKV</sequence>
<protein>
    <submittedName>
        <fullName evidence="1">Uncharacterized protein</fullName>
    </submittedName>
</protein>
<evidence type="ECO:0000313" key="2">
    <source>
        <dbReference type="Proteomes" id="UP000886998"/>
    </source>
</evidence>
<accession>A0A8X6YS39</accession>
<gene>
    <name evidence="1" type="ORF">TNIN_120351</name>
</gene>
<comment type="caution">
    <text evidence="1">The sequence shown here is derived from an EMBL/GenBank/DDBJ whole genome shotgun (WGS) entry which is preliminary data.</text>
</comment>
<dbReference type="OrthoDB" id="6435962at2759"/>